<keyword evidence="4" id="KW-1185">Reference proteome</keyword>
<evidence type="ECO:0000313" key="4">
    <source>
        <dbReference type="Proteomes" id="UP000253083"/>
    </source>
</evidence>
<dbReference type="Pfam" id="PF13511">
    <property type="entry name" value="DUF4124"/>
    <property type="match status" value="1"/>
</dbReference>
<name>A0A395JGV3_9GAMM</name>
<organism evidence="3 4">
    <name type="scientific">Arenicella xantha</name>
    <dbReference type="NCBI Taxonomy" id="644221"/>
    <lineage>
        <taxon>Bacteria</taxon>
        <taxon>Pseudomonadati</taxon>
        <taxon>Pseudomonadota</taxon>
        <taxon>Gammaproteobacteria</taxon>
        <taxon>Arenicellales</taxon>
        <taxon>Arenicellaceae</taxon>
        <taxon>Arenicella</taxon>
    </lineage>
</organism>
<dbReference type="EMBL" id="QNRT01000004">
    <property type="protein sequence ID" value="RBP49146.1"/>
    <property type="molecule type" value="Genomic_DNA"/>
</dbReference>
<dbReference type="InterPro" id="IPR002109">
    <property type="entry name" value="Glutaredoxin"/>
</dbReference>
<dbReference type="Gene3D" id="3.40.30.10">
    <property type="entry name" value="Glutaredoxin"/>
    <property type="match status" value="1"/>
</dbReference>
<feature type="domain" description="Glutaredoxin" evidence="1">
    <location>
        <begin position="81"/>
        <end position="137"/>
    </location>
</feature>
<protein>
    <submittedName>
        <fullName evidence="3">Glutaredoxin</fullName>
    </submittedName>
</protein>
<reference evidence="3 4" key="1">
    <citation type="submission" date="2018-06" db="EMBL/GenBank/DDBJ databases">
        <title>Genomic Encyclopedia of Type Strains, Phase IV (KMG-IV): sequencing the most valuable type-strain genomes for metagenomic binning, comparative biology and taxonomic classification.</title>
        <authorList>
            <person name="Goeker M."/>
        </authorList>
    </citation>
    <scope>NUCLEOTIDE SEQUENCE [LARGE SCALE GENOMIC DNA]</scope>
    <source>
        <strain evidence="3 4">DSM 24032</strain>
    </source>
</reference>
<dbReference type="InterPro" id="IPR036249">
    <property type="entry name" value="Thioredoxin-like_sf"/>
</dbReference>
<dbReference type="PANTHER" id="PTHR34386:SF1">
    <property type="entry name" value="GLUTAREDOXIN-LIKE PROTEIN NRDH"/>
    <property type="match status" value="1"/>
</dbReference>
<dbReference type="InParanoid" id="A0A395JGV3"/>
<dbReference type="GO" id="GO:0009055">
    <property type="term" value="F:electron transfer activity"/>
    <property type="evidence" value="ECO:0007669"/>
    <property type="project" value="TreeGrafter"/>
</dbReference>
<dbReference type="Pfam" id="PF00462">
    <property type="entry name" value="Glutaredoxin"/>
    <property type="match status" value="1"/>
</dbReference>
<comment type="caution">
    <text evidence="3">The sequence shown here is derived from an EMBL/GenBank/DDBJ whole genome shotgun (WGS) entry which is preliminary data.</text>
</comment>
<sequence length="153" mass="16810">MKLNNSISSNRGIFRCAMLVCALMLVGYGSSISSLSYAAEIKKWVDENGKTHYGEQAPAAVAVDRVDVTVNVVEAAAVDSVVLYSTSWCGYCKQARRYLAANGIAYREYDIERNLVAKRQHQLAGGRGVPLLVRGDQTISGFSQSNYDRFFAQ</sequence>
<dbReference type="RefSeq" id="WP_113955013.1">
    <property type="nucleotide sequence ID" value="NZ_QNRT01000004.1"/>
</dbReference>
<dbReference type="GO" id="GO:0045454">
    <property type="term" value="P:cell redox homeostasis"/>
    <property type="evidence" value="ECO:0007669"/>
    <property type="project" value="TreeGrafter"/>
</dbReference>
<dbReference type="PROSITE" id="PS51354">
    <property type="entry name" value="GLUTAREDOXIN_2"/>
    <property type="match status" value="1"/>
</dbReference>
<dbReference type="Proteomes" id="UP000253083">
    <property type="component" value="Unassembled WGS sequence"/>
</dbReference>
<proteinExistence type="predicted"/>
<dbReference type="CDD" id="cd02976">
    <property type="entry name" value="NrdH"/>
    <property type="match status" value="1"/>
</dbReference>
<evidence type="ECO:0000313" key="3">
    <source>
        <dbReference type="EMBL" id="RBP49146.1"/>
    </source>
</evidence>
<accession>A0A395JGV3</accession>
<evidence type="ECO:0000259" key="2">
    <source>
        <dbReference type="Pfam" id="PF13511"/>
    </source>
</evidence>
<feature type="domain" description="DUF4124" evidence="2">
    <location>
        <begin position="33"/>
        <end position="77"/>
    </location>
</feature>
<dbReference type="AlphaFoldDB" id="A0A395JGV3"/>
<evidence type="ECO:0000259" key="1">
    <source>
        <dbReference type="Pfam" id="PF00462"/>
    </source>
</evidence>
<dbReference type="InterPro" id="IPR051548">
    <property type="entry name" value="Grx-like_ET"/>
</dbReference>
<dbReference type="OrthoDB" id="8991911at2"/>
<dbReference type="SUPFAM" id="SSF52833">
    <property type="entry name" value="Thioredoxin-like"/>
    <property type="match status" value="1"/>
</dbReference>
<gene>
    <name evidence="3" type="ORF">DFR28_10472</name>
</gene>
<dbReference type="InterPro" id="IPR025392">
    <property type="entry name" value="DUF4124"/>
</dbReference>
<dbReference type="PANTHER" id="PTHR34386">
    <property type="entry name" value="GLUTAREDOXIN"/>
    <property type="match status" value="1"/>
</dbReference>